<dbReference type="EMBL" id="KZ293685">
    <property type="protein sequence ID" value="PBK86192.1"/>
    <property type="molecule type" value="Genomic_DNA"/>
</dbReference>
<dbReference type="Proteomes" id="UP000217790">
    <property type="component" value="Unassembled WGS sequence"/>
</dbReference>
<reference evidence="2" key="1">
    <citation type="journal article" date="2017" name="Nat. Ecol. Evol.">
        <title>Genome expansion and lineage-specific genetic innovations in the forest pathogenic fungi Armillaria.</title>
        <authorList>
            <person name="Sipos G."/>
            <person name="Prasanna A.N."/>
            <person name="Walter M.C."/>
            <person name="O'Connor E."/>
            <person name="Balint B."/>
            <person name="Krizsan K."/>
            <person name="Kiss B."/>
            <person name="Hess J."/>
            <person name="Varga T."/>
            <person name="Slot J."/>
            <person name="Riley R."/>
            <person name="Boka B."/>
            <person name="Rigling D."/>
            <person name="Barry K."/>
            <person name="Lee J."/>
            <person name="Mihaltcheva S."/>
            <person name="LaButti K."/>
            <person name="Lipzen A."/>
            <person name="Waldron R."/>
            <person name="Moloney N.M."/>
            <person name="Sperisen C."/>
            <person name="Kredics L."/>
            <person name="Vagvoelgyi C."/>
            <person name="Patrignani A."/>
            <person name="Fitzpatrick D."/>
            <person name="Nagy I."/>
            <person name="Doyle S."/>
            <person name="Anderson J.B."/>
            <person name="Grigoriev I.V."/>
            <person name="Gueldener U."/>
            <person name="Muensterkoetter M."/>
            <person name="Nagy L.G."/>
        </authorList>
    </citation>
    <scope>NUCLEOTIDE SEQUENCE [LARGE SCALE GENOMIC DNA]</scope>
    <source>
        <strain evidence="2">Ar21-2</strain>
    </source>
</reference>
<accession>A0A2H3D469</accession>
<proteinExistence type="predicted"/>
<dbReference type="InParanoid" id="A0A2H3D469"/>
<protein>
    <submittedName>
        <fullName evidence="1">Uncharacterized protein</fullName>
    </submittedName>
</protein>
<evidence type="ECO:0000313" key="2">
    <source>
        <dbReference type="Proteomes" id="UP000217790"/>
    </source>
</evidence>
<sequence>MDSKDVVLIMVITVLCDGHNSQPGSTCYITICSKCSRQFAANLPCIARLSRQGRFFLLVSETINSGRNISSSCASTNKYLRGSMLPRTLTLVRE</sequence>
<name>A0A2H3D469_ARMGA</name>
<gene>
    <name evidence="1" type="ORF">ARMGADRAFT_537865</name>
</gene>
<organism evidence="1 2">
    <name type="scientific">Armillaria gallica</name>
    <name type="common">Bulbous honey fungus</name>
    <name type="synonym">Armillaria bulbosa</name>
    <dbReference type="NCBI Taxonomy" id="47427"/>
    <lineage>
        <taxon>Eukaryota</taxon>
        <taxon>Fungi</taxon>
        <taxon>Dikarya</taxon>
        <taxon>Basidiomycota</taxon>
        <taxon>Agaricomycotina</taxon>
        <taxon>Agaricomycetes</taxon>
        <taxon>Agaricomycetidae</taxon>
        <taxon>Agaricales</taxon>
        <taxon>Marasmiineae</taxon>
        <taxon>Physalacriaceae</taxon>
        <taxon>Armillaria</taxon>
    </lineage>
</organism>
<dbReference type="AlphaFoldDB" id="A0A2H3D469"/>
<keyword evidence="2" id="KW-1185">Reference proteome</keyword>
<evidence type="ECO:0000313" key="1">
    <source>
        <dbReference type="EMBL" id="PBK86192.1"/>
    </source>
</evidence>